<dbReference type="Gene3D" id="1.20.1720.10">
    <property type="entry name" value="Multidrug resistance protein D"/>
    <property type="match status" value="1"/>
</dbReference>
<protein>
    <submittedName>
        <fullName evidence="11">MFS transporter</fullName>
    </submittedName>
</protein>
<dbReference type="SUPFAM" id="SSF103473">
    <property type="entry name" value="MFS general substrate transporter"/>
    <property type="match status" value="1"/>
</dbReference>
<feature type="compositionally biased region" description="Low complexity" evidence="8">
    <location>
        <begin position="493"/>
        <end position="507"/>
    </location>
</feature>
<evidence type="ECO:0000313" key="12">
    <source>
        <dbReference type="Proteomes" id="UP001250858"/>
    </source>
</evidence>
<keyword evidence="7" id="KW-0046">Antibiotic resistance</keyword>
<dbReference type="RefSeq" id="WP_309547701.1">
    <property type="nucleotide sequence ID" value="NZ_CP133762.1"/>
</dbReference>
<dbReference type="InterPro" id="IPR020846">
    <property type="entry name" value="MFS_dom"/>
</dbReference>
<dbReference type="PROSITE" id="PS50850">
    <property type="entry name" value="MFS"/>
    <property type="match status" value="1"/>
</dbReference>
<feature type="transmembrane region" description="Helical" evidence="9">
    <location>
        <begin position="47"/>
        <end position="67"/>
    </location>
</feature>
<dbReference type="CDD" id="cd17321">
    <property type="entry name" value="MFS_MMR_MDR_like"/>
    <property type="match status" value="1"/>
</dbReference>
<keyword evidence="3" id="KW-1003">Cell membrane</keyword>
<gene>
    <name evidence="11" type="ORF">RGF97_01630</name>
</gene>
<dbReference type="InterPro" id="IPR011701">
    <property type="entry name" value="MFS"/>
</dbReference>
<name>A0ABY9RNR0_9ACTN</name>
<feature type="transmembrane region" description="Helical" evidence="9">
    <location>
        <begin position="272"/>
        <end position="295"/>
    </location>
</feature>
<dbReference type="Proteomes" id="UP001250858">
    <property type="component" value="Chromosome"/>
</dbReference>
<feature type="transmembrane region" description="Helical" evidence="9">
    <location>
        <begin position="12"/>
        <end position="35"/>
    </location>
</feature>
<feature type="transmembrane region" description="Helical" evidence="9">
    <location>
        <begin position="141"/>
        <end position="160"/>
    </location>
</feature>
<feature type="transmembrane region" description="Helical" evidence="9">
    <location>
        <begin position="362"/>
        <end position="389"/>
    </location>
</feature>
<keyword evidence="4 9" id="KW-0812">Transmembrane</keyword>
<dbReference type="PANTHER" id="PTHR42718">
    <property type="entry name" value="MAJOR FACILITATOR SUPERFAMILY MULTIDRUG TRANSPORTER MFSC"/>
    <property type="match status" value="1"/>
</dbReference>
<keyword evidence="12" id="KW-1185">Reference proteome</keyword>
<comment type="subcellular location">
    <subcellularLocation>
        <location evidence="1">Cell membrane</location>
        <topology evidence="1">Multi-pass membrane protein</topology>
    </subcellularLocation>
</comment>
<feature type="transmembrane region" description="Helical" evidence="9">
    <location>
        <begin position="109"/>
        <end position="129"/>
    </location>
</feature>
<feature type="transmembrane region" description="Helical" evidence="9">
    <location>
        <begin position="410"/>
        <end position="427"/>
    </location>
</feature>
<evidence type="ECO:0000256" key="9">
    <source>
        <dbReference type="SAM" id="Phobius"/>
    </source>
</evidence>
<dbReference type="PANTHER" id="PTHR42718:SF46">
    <property type="entry name" value="BLR6921 PROTEIN"/>
    <property type="match status" value="1"/>
</dbReference>
<feature type="transmembrane region" description="Helical" evidence="9">
    <location>
        <begin position="337"/>
        <end position="356"/>
    </location>
</feature>
<evidence type="ECO:0000313" key="11">
    <source>
        <dbReference type="EMBL" id="WMX43826.1"/>
    </source>
</evidence>
<evidence type="ECO:0000256" key="7">
    <source>
        <dbReference type="ARBA" id="ARBA00023251"/>
    </source>
</evidence>
<feature type="transmembrane region" description="Helical" evidence="9">
    <location>
        <begin position="447"/>
        <end position="465"/>
    </location>
</feature>
<feature type="transmembrane region" description="Helical" evidence="9">
    <location>
        <begin position="232"/>
        <end position="251"/>
    </location>
</feature>
<sequence>MTTKTSGSGSLPVLLLLTSVELLVFLEVSIVNVALPALGAALTLGPAGLAWVVNAYQLTFGGFQLIAGRVVDVLGRRRMFRTGVALFTGASLLAGLAPDAGTLLTARALQGIAAAVVVPAELALLTALFTDPAAHRRAFAVWSSMAAAGAGAGVALGGVLTQAVGWPWIFLINVPIGVAALIAAPRILPADPVVDRASVLPRLNVTGALTGTGCLLAAVLLAAELPGRGMDAITATAGVAAVLLGAAFAADQRRHRAPILPPQLLALPGMRAGAVANALVGASHVPAFVLVSMLLQEGMGYSAMAAGFAVLPIAAINMTVARTALPHAVRRFGHRAVLAAGMALVAAGTAGLALGLHPGASYASAVLPASILFAAGLPAVFVSATAPALTAAPGEHTGSASGVLNTAQRLGAALGLTALTLLATHWTARHGGPADPRALSDGLRLGLAGAAALAAVGVIAALIMLPRARAGAAGASPDRRTTAPATGRQHTSAGPAAGTETTGGETR</sequence>
<feature type="transmembrane region" description="Helical" evidence="9">
    <location>
        <begin position="301"/>
        <end position="325"/>
    </location>
</feature>
<feature type="domain" description="Major facilitator superfamily (MFS) profile" evidence="10">
    <location>
        <begin position="13"/>
        <end position="469"/>
    </location>
</feature>
<evidence type="ECO:0000256" key="3">
    <source>
        <dbReference type="ARBA" id="ARBA00022475"/>
    </source>
</evidence>
<evidence type="ECO:0000256" key="1">
    <source>
        <dbReference type="ARBA" id="ARBA00004651"/>
    </source>
</evidence>
<feature type="transmembrane region" description="Helical" evidence="9">
    <location>
        <begin position="79"/>
        <end position="97"/>
    </location>
</feature>
<evidence type="ECO:0000256" key="8">
    <source>
        <dbReference type="SAM" id="MobiDB-lite"/>
    </source>
</evidence>
<dbReference type="InterPro" id="IPR005829">
    <property type="entry name" value="Sugar_transporter_CS"/>
</dbReference>
<dbReference type="Gene3D" id="1.20.1250.20">
    <property type="entry name" value="MFS general substrate transporter like domains"/>
    <property type="match status" value="1"/>
</dbReference>
<evidence type="ECO:0000256" key="4">
    <source>
        <dbReference type="ARBA" id="ARBA00022692"/>
    </source>
</evidence>
<dbReference type="PROSITE" id="PS00216">
    <property type="entry name" value="SUGAR_TRANSPORT_1"/>
    <property type="match status" value="1"/>
</dbReference>
<keyword evidence="6 9" id="KW-0472">Membrane</keyword>
<feature type="transmembrane region" description="Helical" evidence="9">
    <location>
        <begin position="205"/>
        <end position="226"/>
    </location>
</feature>
<evidence type="ECO:0000256" key="2">
    <source>
        <dbReference type="ARBA" id="ARBA00022448"/>
    </source>
</evidence>
<organism evidence="11 12">
    <name type="scientific">Streptomyces roseicoloratus</name>
    <dbReference type="NCBI Taxonomy" id="2508722"/>
    <lineage>
        <taxon>Bacteria</taxon>
        <taxon>Bacillati</taxon>
        <taxon>Actinomycetota</taxon>
        <taxon>Actinomycetes</taxon>
        <taxon>Kitasatosporales</taxon>
        <taxon>Streptomycetaceae</taxon>
        <taxon>Streptomyces</taxon>
    </lineage>
</organism>
<dbReference type="EMBL" id="CP133762">
    <property type="protein sequence ID" value="WMX43826.1"/>
    <property type="molecule type" value="Genomic_DNA"/>
</dbReference>
<accession>A0ABY9RNR0</accession>
<reference evidence="11 12" key="1">
    <citation type="submission" date="2023-09" db="EMBL/GenBank/DDBJ databases">
        <title>Complete genome of Streptomyces roseicoloratus T14.</title>
        <authorList>
            <person name="Bashizi T."/>
            <person name="Kim M.-J."/>
            <person name="Lee G."/>
            <person name="Tagele S.B."/>
            <person name="Shin J.-H."/>
        </authorList>
    </citation>
    <scope>NUCLEOTIDE SEQUENCE [LARGE SCALE GENOMIC DNA]</scope>
    <source>
        <strain evidence="11 12">T14</strain>
    </source>
</reference>
<evidence type="ECO:0000256" key="5">
    <source>
        <dbReference type="ARBA" id="ARBA00022989"/>
    </source>
</evidence>
<keyword evidence="5 9" id="KW-1133">Transmembrane helix</keyword>
<evidence type="ECO:0000259" key="10">
    <source>
        <dbReference type="PROSITE" id="PS50850"/>
    </source>
</evidence>
<proteinExistence type="predicted"/>
<evidence type="ECO:0000256" key="6">
    <source>
        <dbReference type="ARBA" id="ARBA00023136"/>
    </source>
</evidence>
<keyword evidence="2" id="KW-0813">Transport</keyword>
<feature type="transmembrane region" description="Helical" evidence="9">
    <location>
        <begin position="166"/>
        <end position="184"/>
    </location>
</feature>
<dbReference type="InterPro" id="IPR036259">
    <property type="entry name" value="MFS_trans_sf"/>
</dbReference>
<feature type="region of interest" description="Disordered" evidence="8">
    <location>
        <begin position="473"/>
        <end position="507"/>
    </location>
</feature>
<dbReference type="Pfam" id="PF07690">
    <property type="entry name" value="MFS_1"/>
    <property type="match status" value="1"/>
</dbReference>